<sequence length="427" mass="46059">MLRPTSSTTSRAVNPFKPTAGKMPPILIGRQSIIDDFQEALDNGIGAPGRIMLVTGQRGFGKTVMLTQFRRIAREQGWLTIAETASEGLVDRLAQSLDPQTGSHVSSAQLSPTVSAAGVGASLGQVTISKESAPLTLRTAMQHCLSSKRTKKGKGVVITIDEMQSATTADIVAIATAVQHTIAASDELDCPEEDKRGIAIVFAGLPSMLNELINNRTTTFMRRALQRELQNVPIPDVRDAYLQSVVQSGKAISAELATQAARESDGYPYMVQLLGYYMWQSAQRRRSQTIEEADLRQGYADAITAFDQAVCAPALDELGTPERVFLQAMAQSMARSATPTESANPSSSGKASSEAAHSATAADAWQPITQQIAKTSDIASFTSRSRSWVSKYRAVLLRDHVIESAGHGYVRFAIPHMRDYLLGTTAE</sequence>
<comment type="caution">
    <text evidence="3">The sequence shown here is derived from an EMBL/GenBank/DDBJ whole genome shotgun (WGS) entry which is preliminary data.</text>
</comment>
<evidence type="ECO:0000259" key="2">
    <source>
        <dbReference type="Pfam" id="PF13191"/>
    </source>
</evidence>
<dbReference type="AlphaFoldDB" id="A0A261F4H4"/>
<dbReference type="Pfam" id="PF13191">
    <property type="entry name" value="AAA_16"/>
    <property type="match status" value="1"/>
</dbReference>
<keyword evidence="4" id="KW-1185">Reference proteome</keyword>
<proteinExistence type="predicted"/>
<protein>
    <submittedName>
        <fullName evidence="3">AAA ATPase domain-containing protein</fullName>
    </submittedName>
</protein>
<feature type="region of interest" description="Disordered" evidence="1">
    <location>
        <begin position="335"/>
        <end position="360"/>
    </location>
</feature>
<dbReference type="Proteomes" id="UP000216454">
    <property type="component" value="Unassembled WGS sequence"/>
</dbReference>
<evidence type="ECO:0000313" key="3">
    <source>
        <dbReference type="EMBL" id="OZG54004.1"/>
    </source>
</evidence>
<evidence type="ECO:0000256" key="1">
    <source>
        <dbReference type="SAM" id="MobiDB-lite"/>
    </source>
</evidence>
<feature type="compositionally biased region" description="Low complexity" evidence="1">
    <location>
        <begin position="342"/>
        <end position="360"/>
    </location>
</feature>
<gene>
    <name evidence="3" type="ORF">PSSU_0107</name>
</gene>
<organism evidence="3 4">
    <name type="scientific">Pseudoscardovia suis</name>
    <dbReference type="NCBI Taxonomy" id="987063"/>
    <lineage>
        <taxon>Bacteria</taxon>
        <taxon>Bacillati</taxon>
        <taxon>Actinomycetota</taxon>
        <taxon>Actinomycetes</taxon>
        <taxon>Bifidobacteriales</taxon>
        <taxon>Bifidobacteriaceae</taxon>
        <taxon>Pseudoscardovia</taxon>
    </lineage>
</organism>
<dbReference type="InterPro" id="IPR052026">
    <property type="entry name" value="ExeA_AAA_ATPase_DNA-bind"/>
</dbReference>
<feature type="domain" description="Orc1-like AAA ATPase" evidence="2">
    <location>
        <begin position="27"/>
        <end position="179"/>
    </location>
</feature>
<dbReference type="InterPro" id="IPR041664">
    <property type="entry name" value="AAA_16"/>
</dbReference>
<reference evidence="3 4" key="1">
    <citation type="journal article" date="2017" name="BMC Genomics">
        <title>Comparative genomic and phylogenomic analyses of the Bifidobacteriaceae family.</title>
        <authorList>
            <person name="Lugli G.A."/>
            <person name="Milani C."/>
            <person name="Turroni F."/>
            <person name="Duranti S."/>
            <person name="Mancabelli L."/>
            <person name="Mangifesta M."/>
            <person name="Ferrario C."/>
            <person name="Modesto M."/>
            <person name="Mattarelli P."/>
            <person name="Jiri K."/>
            <person name="van Sinderen D."/>
            <person name="Ventura M."/>
        </authorList>
    </citation>
    <scope>NUCLEOTIDE SEQUENCE [LARGE SCALE GENOMIC DNA]</scope>
    <source>
        <strain evidence="3 4">DSM 24744</strain>
    </source>
</reference>
<evidence type="ECO:0000313" key="4">
    <source>
        <dbReference type="Proteomes" id="UP000216454"/>
    </source>
</evidence>
<name>A0A261F4H4_9BIFI</name>
<dbReference type="SUPFAM" id="SSF52540">
    <property type="entry name" value="P-loop containing nucleoside triphosphate hydrolases"/>
    <property type="match status" value="1"/>
</dbReference>
<accession>A0A261F4H4</accession>
<dbReference type="InterPro" id="IPR027417">
    <property type="entry name" value="P-loop_NTPase"/>
</dbReference>
<dbReference type="PANTHER" id="PTHR35894">
    <property type="entry name" value="GENERAL SECRETION PATHWAY PROTEIN A-RELATED"/>
    <property type="match status" value="1"/>
</dbReference>
<dbReference type="EMBL" id="MWWQ01000001">
    <property type="protein sequence ID" value="OZG54004.1"/>
    <property type="molecule type" value="Genomic_DNA"/>
</dbReference>
<dbReference type="Gene3D" id="3.40.50.300">
    <property type="entry name" value="P-loop containing nucleotide triphosphate hydrolases"/>
    <property type="match status" value="1"/>
</dbReference>
<dbReference type="PANTHER" id="PTHR35894:SF1">
    <property type="entry name" value="PHOSPHORIBULOKINASE _ URIDINE KINASE FAMILY"/>
    <property type="match status" value="1"/>
</dbReference>